<dbReference type="AlphaFoldDB" id="A0AAD6VL23"/>
<comment type="caution">
    <text evidence="2">The sequence shown here is derived from an EMBL/GenBank/DDBJ whole genome shotgun (WGS) entry which is preliminary data.</text>
</comment>
<name>A0AAD6VL23_9AGAR</name>
<dbReference type="Proteomes" id="UP001219525">
    <property type="component" value="Unassembled WGS sequence"/>
</dbReference>
<feature type="region of interest" description="Disordered" evidence="1">
    <location>
        <begin position="26"/>
        <end position="101"/>
    </location>
</feature>
<evidence type="ECO:0000313" key="2">
    <source>
        <dbReference type="EMBL" id="KAJ7212677.1"/>
    </source>
</evidence>
<organism evidence="2 3">
    <name type="scientific">Mycena pura</name>
    <dbReference type="NCBI Taxonomy" id="153505"/>
    <lineage>
        <taxon>Eukaryota</taxon>
        <taxon>Fungi</taxon>
        <taxon>Dikarya</taxon>
        <taxon>Basidiomycota</taxon>
        <taxon>Agaricomycotina</taxon>
        <taxon>Agaricomycetes</taxon>
        <taxon>Agaricomycetidae</taxon>
        <taxon>Agaricales</taxon>
        <taxon>Marasmiineae</taxon>
        <taxon>Mycenaceae</taxon>
        <taxon>Mycena</taxon>
    </lineage>
</organism>
<proteinExistence type="predicted"/>
<sequence length="101" mass="10992">MEATKPGIIAPAATVSYRALTACNQELPRSDGGQPGATSGYQTTGISYPNYRVMRPKGARSRDSKMNAFKQKYSKPVHRKGPQAEGSLPRELRLGRGIVEK</sequence>
<protein>
    <submittedName>
        <fullName evidence="2">Uncharacterized protein</fullName>
    </submittedName>
</protein>
<evidence type="ECO:0000313" key="3">
    <source>
        <dbReference type="Proteomes" id="UP001219525"/>
    </source>
</evidence>
<keyword evidence="3" id="KW-1185">Reference proteome</keyword>
<accession>A0AAD6VL23</accession>
<feature type="compositionally biased region" description="Basic and acidic residues" evidence="1">
    <location>
        <begin position="88"/>
        <end position="101"/>
    </location>
</feature>
<reference evidence="2" key="1">
    <citation type="submission" date="2023-03" db="EMBL/GenBank/DDBJ databases">
        <title>Massive genome expansion in bonnet fungi (Mycena s.s.) driven by repeated elements and novel gene families across ecological guilds.</title>
        <authorList>
            <consortium name="Lawrence Berkeley National Laboratory"/>
            <person name="Harder C.B."/>
            <person name="Miyauchi S."/>
            <person name="Viragh M."/>
            <person name="Kuo A."/>
            <person name="Thoen E."/>
            <person name="Andreopoulos B."/>
            <person name="Lu D."/>
            <person name="Skrede I."/>
            <person name="Drula E."/>
            <person name="Henrissat B."/>
            <person name="Morin E."/>
            <person name="Kohler A."/>
            <person name="Barry K."/>
            <person name="LaButti K."/>
            <person name="Morin E."/>
            <person name="Salamov A."/>
            <person name="Lipzen A."/>
            <person name="Mereny Z."/>
            <person name="Hegedus B."/>
            <person name="Baldrian P."/>
            <person name="Stursova M."/>
            <person name="Weitz H."/>
            <person name="Taylor A."/>
            <person name="Grigoriev I.V."/>
            <person name="Nagy L.G."/>
            <person name="Martin F."/>
            <person name="Kauserud H."/>
        </authorList>
    </citation>
    <scope>NUCLEOTIDE SEQUENCE</scope>
    <source>
        <strain evidence="2">9144</strain>
    </source>
</reference>
<feature type="compositionally biased region" description="Basic residues" evidence="1">
    <location>
        <begin position="72"/>
        <end position="81"/>
    </location>
</feature>
<dbReference type="EMBL" id="JARJCW010000023">
    <property type="protein sequence ID" value="KAJ7212677.1"/>
    <property type="molecule type" value="Genomic_DNA"/>
</dbReference>
<feature type="compositionally biased region" description="Polar residues" evidence="1">
    <location>
        <begin position="36"/>
        <end position="47"/>
    </location>
</feature>
<evidence type="ECO:0000256" key="1">
    <source>
        <dbReference type="SAM" id="MobiDB-lite"/>
    </source>
</evidence>
<gene>
    <name evidence="2" type="ORF">GGX14DRAFT_393569</name>
</gene>